<evidence type="ECO:0000313" key="2">
    <source>
        <dbReference type="Proteomes" id="UP000093561"/>
    </source>
</evidence>
<reference evidence="2" key="2">
    <citation type="journal article" date="2016" name="Mol. Ecol.">
        <title>Population genomics of the filarial nematode parasite Wuchereria bancrofti from mosquitoes.</title>
        <authorList>
            <person name="Small S.T."/>
            <person name="Reimer L.J."/>
            <person name="Tisch D.J."/>
            <person name="King C.L."/>
            <person name="Christensen B.M."/>
            <person name="Siba P.M."/>
            <person name="Kazura J.W."/>
            <person name="Serre D."/>
            <person name="Zimmerman P.A."/>
        </authorList>
    </citation>
    <scope>NUCLEOTIDE SEQUENCE</scope>
    <source>
        <strain evidence="2">pt0022</strain>
    </source>
</reference>
<keyword evidence="1" id="KW-1133">Transmembrane helix</keyword>
<protein>
    <submittedName>
        <fullName evidence="3">Uncharacterized protein</fullName>
    </submittedName>
</protein>
<evidence type="ECO:0000313" key="3">
    <source>
        <dbReference type="WBParaSite" id="mrna-Wban_02833"/>
    </source>
</evidence>
<sequence length="555" mass="63553">MISFVDWQHFIFELILFIFIANPFYVRCNEDLKKLHEADSWGTKFIFILPPNDVNKFRTYCYFAGINKETNITVNIEYNSKNNNAEITRKKDKIHFNNFYRYNFHNLVMDDTVEEGLHMLEDNRIHVTSSDKMSINCHIFDLESVVDLLTVYPVGMGGDYYGFSLPGNSTVTIYLLPLERINETIPENHHISIIEKQDNELKTIKQNMTAGSLWKFTTHVEKTISIWIRDQLSDINSTKEIGQRAWNNEIGPLMVIVSIRNISILGVTKKDFGCFMPTPMIVDRCAKLTIPAYYPMNKAFANNILLTPPSNQCPMEKIDIMFAKLDSLPIKWNKAPEPINVNEKFCRRTLAVKSTTTSMNIVNYGGNKGFFIHEIPAYSQWINDDIFPVVVPEGSQASLHVILSNYNEKAVRKDVQNANEEFNNFRFSYSITSLSPGFWRMRAQYGRKRRYVPVVIIEFNHTSIGYIAAISLPKISPPIFAKYSTIVNLKEIKPEATTLMTTTEEECFIDAAATEPIAAPLIVETAKTTQGASVNVLSNNFFAICIFFIAYGERK</sequence>
<dbReference type="WBParaSite" id="mrna-Wban_02833">
    <property type="protein sequence ID" value="mrna-Wban_02833"/>
    <property type="gene ID" value="Wban_02833"/>
</dbReference>
<dbReference type="AlphaFoldDB" id="A0AAF5RU86"/>
<keyword evidence="1" id="KW-0812">Transmembrane</keyword>
<organism evidence="2 3">
    <name type="scientific">Wuchereria bancrofti</name>
    <dbReference type="NCBI Taxonomy" id="6293"/>
    <lineage>
        <taxon>Eukaryota</taxon>
        <taxon>Metazoa</taxon>
        <taxon>Ecdysozoa</taxon>
        <taxon>Nematoda</taxon>
        <taxon>Chromadorea</taxon>
        <taxon>Rhabditida</taxon>
        <taxon>Spirurina</taxon>
        <taxon>Spiruromorpha</taxon>
        <taxon>Filarioidea</taxon>
        <taxon>Onchocercidae</taxon>
        <taxon>Wuchereria</taxon>
    </lineage>
</organism>
<accession>A0AAF5RU86</accession>
<keyword evidence="1" id="KW-0472">Membrane</keyword>
<reference evidence="3" key="3">
    <citation type="submission" date="2024-02" db="UniProtKB">
        <authorList>
            <consortium name="WormBaseParasite"/>
        </authorList>
    </citation>
    <scope>IDENTIFICATION</scope>
    <source>
        <strain evidence="3">pt0022</strain>
    </source>
</reference>
<feature type="transmembrane region" description="Helical" evidence="1">
    <location>
        <begin position="7"/>
        <end position="26"/>
    </location>
</feature>
<reference evidence="2" key="1">
    <citation type="submission" date="2015-03" db="EMBL/GenBank/DDBJ databases">
        <title>Wuchereria bancrofti Genome Sequencing Papua New Guinea Strain.</title>
        <authorList>
            <person name="Small S.T."/>
            <person name="Serre D."/>
            <person name="Zimmerman P.A."/>
        </authorList>
    </citation>
    <scope>NUCLEOTIDE SEQUENCE [LARGE SCALE GENOMIC DNA]</scope>
    <source>
        <strain evidence="2">pt0022</strain>
    </source>
</reference>
<dbReference type="Proteomes" id="UP000093561">
    <property type="component" value="Unassembled WGS sequence"/>
</dbReference>
<evidence type="ECO:0000256" key="1">
    <source>
        <dbReference type="SAM" id="Phobius"/>
    </source>
</evidence>
<feature type="transmembrane region" description="Helical" evidence="1">
    <location>
        <begin position="532"/>
        <end position="551"/>
    </location>
</feature>
<proteinExistence type="predicted"/>
<name>A0AAF5RU86_WUCBA</name>